<dbReference type="Proteomes" id="UP000092484">
    <property type="component" value="Unassembled WGS sequence"/>
</dbReference>
<proteinExistence type="predicted"/>
<reference evidence="1 2" key="1">
    <citation type="submission" date="2016-06" db="EMBL/GenBank/DDBJ databases">
        <title>Genome sequence of Porphyrobacter dokdonensis DSW-74.</title>
        <authorList>
            <person name="Kim J.F."/>
            <person name="Song J.Y."/>
        </authorList>
    </citation>
    <scope>NUCLEOTIDE SEQUENCE [LARGE SCALE GENOMIC DNA]</scope>
    <source>
        <strain evidence="1 2">DSW-74</strain>
    </source>
</reference>
<dbReference type="Pfam" id="PF00106">
    <property type="entry name" value="adh_short"/>
    <property type="match status" value="1"/>
</dbReference>
<name>A0A1A7BKX6_9SPHN</name>
<organism evidence="1 2">
    <name type="scientific">Erythrobacter dokdonensis DSW-74</name>
    <dbReference type="NCBI Taxonomy" id="1300349"/>
    <lineage>
        <taxon>Bacteria</taxon>
        <taxon>Pseudomonadati</taxon>
        <taxon>Pseudomonadota</taxon>
        <taxon>Alphaproteobacteria</taxon>
        <taxon>Sphingomonadales</taxon>
        <taxon>Erythrobacteraceae</taxon>
        <taxon>Erythrobacter/Porphyrobacter group</taxon>
        <taxon>Erythrobacter</taxon>
    </lineage>
</organism>
<dbReference type="RefSeq" id="WP_068862209.1">
    <property type="nucleotide sequence ID" value="NZ_LZYB01000001.1"/>
</dbReference>
<protein>
    <submittedName>
        <fullName evidence="1">Oxidoreductase, short chain dehydrogenase/reductase family protein</fullName>
    </submittedName>
</protein>
<evidence type="ECO:0000313" key="1">
    <source>
        <dbReference type="EMBL" id="OBV12371.1"/>
    </source>
</evidence>
<dbReference type="PATRIC" id="fig|1300349.4.peg.498"/>
<dbReference type="PANTHER" id="PTHR43431">
    <property type="entry name" value="OXIDOREDUCTASE, SHORT CHAIN DEHYDROGENASE/REDUCTASE FAMILY (AFU_ORTHOLOGUE AFUA_5G14000)"/>
    <property type="match status" value="1"/>
</dbReference>
<sequence length="277" mass="29405">MTDSRKPVFLVIGAGAGIGGNAALRFAAGGYHAVMARRSDEAGLQRLVGQVEAAGGSASGTLLNAAEDGAIEELVARTEADIGPVHAALYNLGAQIGNRALDQTPHRIFELGWRLATFGVFRLAHALFPNMVERAKTGAHGTLLVTSATAAMRGNAGQHSHAAAMGGRRMLCQTLNAEFAPQGVHVAHVVVDGAVDAPDTLGKLLGDKYEAFKQKKGREGIIDPAALAETYWHLAHQPRNCWTHEVDVRPWSDVAWWNDNPDPQIDARGKGFAGPKD</sequence>
<dbReference type="Gene3D" id="3.40.50.720">
    <property type="entry name" value="NAD(P)-binding Rossmann-like Domain"/>
    <property type="match status" value="1"/>
</dbReference>
<comment type="caution">
    <text evidence="1">The sequence shown here is derived from an EMBL/GenBank/DDBJ whole genome shotgun (WGS) entry which is preliminary data.</text>
</comment>
<dbReference type="InterPro" id="IPR002347">
    <property type="entry name" value="SDR_fam"/>
</dbReference>
<keyword evidence="2" id="KW-1185">Reference proteome</keyword>
<dbReference type="InterPro" id="IPR036291">
    <property type="entry name" value="NAD(P)-bd_dom_sf"/>
</dbReference>
<dbReference type="STRING" id="1300349.I603_0502"/>
<accession>A0A1A7BKX6</accession>
<evidence type="ECO:0000313" key="2">
    <source>
        <dbReference type="Proteomes" id="UP000092484"/>
    </source>
</evidence>
<dbReference type="AlphaFoldDB" id="A0A1A7BKX6"/>
<dbReference type="SUPFAM" id="SSF51735">
    <property type="entry name" value="NAD(P)-binding Rossmann-fold domains"/>
    <property type="match status" value="1"/>
</dbReference>
<gene>
    <name evidence="1" type="ORF">I603_0502</name>
</gene>
<dbReference type="EMBL" id="LZYB01000001">
    <property type="protein sequence ID" value="OBV12371.1"/>
    <property type="molecule type" value="Genomic_DNA"/>
</dbReference>
<dbReference type="PANTHER" id="PTHR43431:SF7">
    <property type="entry name" value="OXIDOREDUCTASE, SHORT CHAIN DEHYDROGENASE_REDUCTASE FAMILY (AFU_ORTHOLOGUE AFUA_5G14000)"/>
    <property type="match status" value="1"/>
</dbReference>